<dbReference type="OrthoDB" id="9763644at2"/>
<dbReference type="InterPro" id="IPR004968">
    <property type="entry name" value="DNA_primase/NTPase_C"/>
</dbReference>
<dbReference type="EMBL" id="QNRK01000059">
    <property type="protein sequence ID" value="RBP01056.1"/>
    <property type="molecule type" value="Genomic_DNA"/>
</dbReference>
<name>A0A366EGB4_9HYPH</name>
<accession>A0A366EGB4</accession>
<evidence type="ECO:0000313" key="3">
    <source>
        <dbReference type="Proteomes" id="UP000253529"/>
    </source>
</evidence>
<dbReference type="RefSeq" id="WP_147262978.1">
    <property type="nucleotide sequence ID" value="NZ_QNRK01000059.1"/>
</dbReference>
<reference evidence="2 3" key="1">
    <citation type="submission" date="2018-06" db="EMBL/GenBank/DDBJ databases">
        <title>Genomic Encyclopedia of Type Strains, Phase IV (KMG-IV): sequencing the most valuable type-strain genomes for metagenomic binning, comparative biology and taxonomic classification.</title>
        <authorList>
            <person name="Goeker M."/>
        </authorList>
    </citation>
    <scope>NUCLEOTIDE SEQUENCE [LARGE SCALE GENOMIC DNA]</scope>
    <source>
        <strain evidence="2 3">DSM 24875</strain>
    </source>
</reference>
<feature type="domain" description="DNA primase/nucleoside triphosphatase C-terminal" evidence="1">
    <location>
        <begin position="29"/>
        <end position="82"/>
    </location>
</feature>
<protein>
    <submittedName>
        <fullName evidence="2">Viral D5 protein-like</fullName>
    </submittedName>
</protein>
<dbReference type="Proteomes" id="UP000253529">
    <property type="component" value="Unassembled WGS sequence"/>
</dbReference>
<evidence type="ECO:0000313" key="2">
    <source>
        <dbReference type="EMBL" id="RBP01056.1"/>
    </source>
</evidence>
<organism evidence="2 3">
    <name type="scientific">Roseiarcus fermentans</name>
    <dbReference type="NCBI Taxonomy" id="1473586"/>
    <lineage>
        <taxon>Bacteria</taxon>
        <taxon>Pseudomonadati</taxon>
        <taxon>Pseudomonadota</taxon>
        <taxon>Alphaproteobacteria</taxon>
        <taxon>Hyphomicrobiales</taxon>
        <taxon>Roseiarcaceae</taxon>
        <taxon>Roseiarcus</taxon>
    </lineage>
</organism>
<comment type="caution">
    <text evidence="2">The sequence shown here is derived from an EMBL/GenBank/DDBJ whole genome shotgun (WGS) entry which is preliminary data.</text>
</comment>
<proteinExistence type="predicted"/>
<evidence type="ECO:0000259" key="1">
    <source>
        <dbReference type="Pfam" id="PF03288"/>
    </source>
</evidence>
<dbReference type="Pfam" id="PF03288">
    <property type="entry name" value="Pox_D5"/>
    <property type="match status" value="1"/>
</dbReference>
<keyword evidence="3" id="KW-1185">Reference proteome</keyword>
<dbReference type="AlphaFoldDB" id="A0A366EGB4"/>
<gene>
    <name evidence="2" type="ORF">DFR50_1591</name>
</gene>
<sequence length="145" mass="15406">MLQPTPDCPPASAGQAFLAGLHTPSAAPSDTIARFIAACVRVTPGTSVPARALYVAFRSWAAENDVFPMHETRFGREMRRRFQRSDGDVRAWLGIALRDGPEPPAAVTTEALAAAVRAKQEALAALNRAQIALDDLLARLGGISA</sequence>